<dbReference type="AlphaFoldDB" id="C5LT14"/>
<proteinExistence type="predicted"/>
<evidence type="ECO:0000313" key="2">
    <source>
        <dbReference type="Proteomes" id="UP000007800"/>
    </source>
</evidence>
<organism evidence="2">
    <name type="scientific">Perkinsus marinus (strain ATCC 50983 / TXsc)</name>
    <dbReference type="NCBI Taxonomy" id="423536"/>
    <lineage>
        <taxon>Eukaryota</taxon>
        <taxon>Sar</taxon>
        <taxon>Alveolata</taxon>
        <taxon>Perkinsozoa</taxon>
        <taxon>Perkinsea</taxon>
        <taxon>Perkinsida</taxon>
        <taxon>Perkinsidae</taxon>
        <taxon>Perkinsus</taxon>
    </lineage>
</organism>
<evidence type="ECO:0000313" key="1">
    <source>
        <dbReference type="EMBL" id="EER00151.1"/>
    </source>
</evidence>
<dbReference type="RefSeq" id="XP_002767433.1">
    <property type="nucleotide sequence ID" value="XM_002767387.1"/>
</dbReference>
<reference evidence="1 2" key="1">
    <citation type="submission" date="2008-07" db="EMBL/GenBank/DDBJ databases">
        <authorList>
            <person name="El-Sayed N."/>
            <person name="Caler E."/>
            <person name="Inman J."/>
            <person name="Amedeo P."/>
            <person name="Hass B."/>
            <person name="Wortman J."/>
        </authorList>
    </citation>
    <scope>NUCLEOTIDE SEQUENCE [LARGE SCALE GENOMIC DNA]</scope>
    <source>
        <strain evidence="2">ATCC 50983 / TXsc</strain>
    </source>
</reference>
<dbReference type="InParanoid" id="C5LT14"/>
<keyword evidence="2" id="KW-1185">Reference proteome</keyword>
<dbReference type="GeneID" id="9049849"/>
<protein>
    <submittedName>
        <fullName evidence="1">Uncharacterized protein</fullName>
    </submittedName>
</protein>
<sequence>GELRKTDMCWKEAIAAHQHLLTDQCDQQLVTKVLLPVYIESLERTWRNRWKTGWTE</sequence>
<dbReference type="EMBL" id="GG685284">
    <property type="protein sequence ID" value="EER00151.1"/>
    <property type="molecule type" value="Genomic_DNA"/>
</dbReference>
<gene>
    <name evidence="1" type="ORF">Pmar_PMAR014817</name>
</gene>
<feature type="non-terminal residue" evidence="1">
    <location>
        <position position="56"/>
    </location>
</feature>
<accession>C5LT14</accession>
<name>C5LT14_PERM5</name>
<dbReference type="Proteomes" id="UP000007800">
    <property type="component" value="Unassembled WGS sequence"/>
</dbReference>
<feature type="non-terminal residue" evidence="1">
    <location>
        <position position="1"/>
    </location>
</feature>